<dbReference type="AlphaFoldDB" id="A0A176NUC5"/>
<dbReference type="InterPro" id="IPR018062">
    <property type="entry name" value="HTH_AraC-typ_CS"/>
</dbReference>
<evidence type="ECO:0000313" key="6">
    <source>
        <dbReference type="Proteomes" id="UP000251666"/>
    </source>
</evidence>
<dbReference type="Gene3D" id="1.10.10.60">
    <property type="entry name" value="Homeodomain-like"/>
    <property type="match status" value="1"/>
</dbReference>
<keyword evidence="6" id="KW-1185">Reference proteome</keyword>
<dbReference type="PANTHER" id="PTHR43130:SF11">
    <property type="entry name" value="TRANSCRIPTIONAL REGULATORY PROTEIN"/>
    <property type="match status" value="1"/>
</dbReference>
<dbReference type="InterPro" id="IPR018060">
    <property type="entry name" value="HTH_AraC"/>
</dbReference>
<evidence type="ECO:0000256" key="1">
    <source>
        <dbReference type="ARBA" id="ARBA00023015"/>
    </source>
</evidence>
<reference evidence="6" key="1">
    <citation type="journal article" date="2021" name="Front. Microbiol.">
        <title>Genomic Analysis of the 1-Aminocyclopropane-1-Carboxylate Deaminase-Producing Pseudomonas thivervalensis SC5 Reveals Its Multifaceted Roles in Soil and in Beneficial Interactions With Plants.</title>
        <authorList>
            <person name="Nascimento F.X."/>
            <person name="Uron P."/>
            <person name="Glick B.R."/>
            <person name="Giachini A."/>
            <person name="Rossi M.J."/>
        </authorList>
    </citation>
    <scope>NUCLEOTIDE SEQUENCE [LARGE SCALE GENOMIC DNA]</scope>
    <source>
        <strain evidence="6">PLM3</strain>
    </source>
</reference>
<keyword evidence="2" id="KW-0238">DNA-binding</keyword>
<dbReference type="GO" id="GO:0003700">
    <property type="term" value="F:DNA-binding transcription factor activity"/>
    <property type="evidence" value="ECO:0007669"/>
    <property type="project" value="InterPro"/>
</dbReference>
<dbReference type="SMART" id="SM00342">
    <property type="entry name" value="HTH_ARAC"/>
    <property type="match status" value="1"/>
</dbReference>
<name>A0A176NUC5_9PSED</name>
<dbReference type="PANTHER" id="PTHR43130">
    <property type="entry name" value="ARAC-FAMILY TRANSCRIPTIONAL REGULATOR"/>
    <property type="match status" value="1"/>
</dbReference>
<sequence length="322" mass="35074">MTQKLRIGLLLFPGCMPAGLFAFADLLHAANRRRGRALFEARYIALLAGPVVCAHGVTLHAEAALENAGLDAVLVPGFWAESAEQVNVVLAEQTALMSALSKHARALQLWSYCTGVCLLAASGRLDGQGATVTWWLAQAMQEQYRNVLWQSEQNCVFNARTATASGVNGYLPIAEKLIERSVSSDVLRDITRLMVLPRPAIPHAAFQGSTLIEQPSGWLRQLHGLIEQMPAERITVQALANELAVSERTLARKVSRETGQAVAAYARRIKLNQVSERLTLTSLPLASIGAELGFSSSSNLQRMFKALTGLTPVAYRRKFGRV</sequence>
<dbReference type="OrthoDB" id="9803764at2"/>
<dbReference type="SUPFAM" id="SSF46689">
    <property type="entry name" value="Homeodomain-like"/>
    <property type="match status" value="1"/>
</dbReference>
<dbReference type="Proteomes" id="UP000251666">
    <property type="component" value="Chromosome"/>
</dbReference>
<dbReference type="Pfam" id="PF12833">
    <property type="entry name" value="HTH_18"/>
    <property type="match status" value="1"/>
</dbReference>
<proteinExistence type="predicted"/>
<keyword evidence="3" id="KW-0804">Transcription</keyword>
<dbReference type="InterPro" id="IPR052158">
    <property type="entry name" value="INH-QAR"/>
</dbReference>
<accession>A0A176NUC5</accession>
<dbReference type="EMBL" id="CP022202">
    <property type="protein sequence ID" value="AXA58804.1"/>
    <property type="molecule type" value="Genomic_DNA"/>
</dbReference>
<evidence type="ECO:0000313" key="5">
    <source>
        <dbReference type="EMBL" id="AXA58804.1"/>
    </source>
</evidence>
<dbReference type="KEGG" id="pthv:CE140_01515"/>
<organism evidence="5 6">
    <name type="scientific">Pseudomonas thivervalensis</name>
    <dbReference type="NCBI Taxonomy" id="86265"/>
    <lineage>
        <taxon>Bacteria</taxon>
        <taxon>Pseudomonadati</taxon>
        <taxon>Pseudomonadota</taxon>
        <taxon>Gammaproteobacteria</taxon>
        <taxon>Pseudomonadales</taxon>
        <taxon>Pseudomonadaceae</taxon>
        <taxon>Pseudomonas</taxon>
    </lineage>
</organism>
<feature type="domain" description="HTH araC/xylS-type" evidence="4">
    <location>
        <begin position="220"/>
        <end position="318"/>
    </location>
</feature>
<keyword evidence="1" id="KW-0805">Transcription regulation</keyword>
<dbReference type="Pfam" id="PF01965">
    <property type="entry name" value="DJ-1_PfpI"/>
    <property type="match status" value="1"/>
</dbReference>
<dbReference type="GO" id="GO:0043565">
    <property type="term" value="F:sequence-specific DNA binding"/>
    <property type="evidence" value="ECO:0007669"/>
    <property type="project" value="InterPro"/>
</dbReference>
<dbReference type="InterPro" id="IPR009057">
    <property type="entry name" value="Homeodomain-like_sf"/>
</dbReference>
<gene>
    <name evidence="5" type="ORF">CEQ51_01515</name>
</gene>
<dbReference type="SUPFAM" id="SSF52317">
    <property type="entry name" value="Class I glutamine amidotransferase-like"/>
    <property type="match status" value="1"/>
</dbReference>
<protein>
    <submittedName>
        <fullName evidence="5">AraC family transcriptional regulator</fullName>
    </submittedName>
</protein>
<dbReference type="PROSITE" id="PS01124">
    <property type="entry name" value="HTH_ARAC_FAMILY_2"/>
    <property type="match status" value="1"/>
</dbReference>
<dbReference type="GeneID" id="301220258"/>
<dbReference type="RefSeq" id="WP_053123097.1">
    <property type="nucleotide sequence ID" value="NZ_CP022201.1"/>
</dbReference>
<dbReference type="Gene3D" id="3.40.50.880">
    <property type="match status" value="1"/>
</dbReference>
<dbReference type="GO" id="GO:0009893">
    <property type="term" value="P:positive regulation of metabolic process"/>
    <property type="evidence" value="ECO:0007669"/>
    <property type="project" value="UniProtKB-ARBA"/>
</dbReference>
<evidence type="ECO:0000256" key="2">
    <source>
        <dbReference type="ARBA" id="ARBA00023125"/>
    </source>
</evidence>
<dbReference type="PROSITE" id="PS00041">
    <property type="entry name" value="HTH_ARAC_FAMILY_1"/>
    <property type="match status" value="1"/>
</dbReference>
<evidence type="ECO:0000256" key="3">
    <source>
        <dbReference type="ARBA" id="ARBA00023163"/>
    </source>
</evidence>
<dbReference type="InterPro" id="IPR029062">
    <property type="entry name" value="Class_I_gatase-like"/>
</dbReference>
<evidence type="ECO:0000259" key="4">
    <source>
        <dbReference type="PROSITE" id="PS01124"/>
    </source>
</evidence>
<dbReference type="InterPro" id="IPR002818">
    <property type="entry name" value="DJ-1/PfpI"/>
</dbReference>